<dbReference type="Pfam" id="PF01284">
    <property type="entry name" value="MARVEL"/>
    <property type="match status" value="1"/>
</dbReference>
<feature type="transmembrane region" description="Helical" evidence="6">
    <location>
        <begin position="28"/>
        <end position="48"/>
    </location>
</feature>
<dbReference type="Proteomes" id="UP001295740">
    <property type="component" value="Unassembled WGS sequence"/>
</dbReference>
<keyword evidence="3 6" id="KW-1133">Transmembrane helix</keyword>
<comment type="subcellular location">
    <subcellularLocation>
        <location evidence="1">Membrane</location>
        <topology evidence="1">Multi-pass membrane protein</topology>
    </subcellularLocation>
</comment>
<feature type="compositionally biased region" description="Low complexity" evidence="5">
    <location>
        <begin position="195"/>
        <end position="209"/>
    </location>
</feature>
<reference evidence="8" key="1">
    <citation type="submission" date="2023-10" db="EMBL/GenBank/DDBJ databases">
        <authorList>
            <person name="Hackl T."/>
        </authorList>
    </citation>
    <scope>NUCLEOTIDE SEQUENCE</scope>
</reference>
<dbReference type="InterPro" id="IPR008253">
    <property type="entry name" value="Marvel"/>
</dbReference>
<evidence type="ECO:0000256" key="4">
    <source>
        <dbReference type="ARBA" id="ARBA00023136"/>
    </source>
</evidence>
<sequence>MSNNYSNERVAGKEHIPLYPRGFIAVRIIQLVVAVVCLGLCAYGVTYLVYAGDALMLFTAIATIIASVYCLVSHYGPSRFFNYWAILGLDVFLVIFWLISFAILAAQVAAGFFYSTSDYYDDYYGYYKRSADTDTTTYAACMAAAAGLGGVEFILYVVSLVIHSIMLYRHRKAGLKCVPGKAASATAGGEKIQMQPQQPQGYAAAGSPPVQQTYSAPQQQSIYAQPQAPSPLSAQTTGDPYAQHQPVASHEPVYEIPGQGQPHHT</sequence>
<dbReference type="AlphaFoldDB" id="A0AAI8V961"/>
<dbReference type="EMBL" id="CAUWAG010000003">
    <property type="protein sequence ID" value="CAJ2500724.1"/>
    <property type="molecule type" value="Genomic_DNA"/>
</dbReference>
<feature type="transmembrane region" description="Helical" evidence="6">
    <location>
        <begin position="84"/>
        <end position="117"/>
    </location>
</feature>
<comment type="caution">
    <text evidence="8">The sequence shown here is derived from an EMBL/GenBank/DDBJ whole genome shotgun (WGS) entry which is preliminary data.</text>
</comment>
<feature type="transmembrane region" description="Helical" evidence="6">
    <location>
        <begin position="54"/>
        <end position="72"/>
    </location>
</feature>
<evidence type="ECO:0000256" key="6">
    <source>
        <dbReference type="SAM" id="Phobius"/>
    </source>
</evidence>
<gene>
    <name evidence="8" type="ORF">KHLLAP_LOCUS1192</name>
</gene>
<keyword evidence="2 6" id="KW-0812">Transmembrane</keyword>
<dbReference type="GO" id="GO:0016020">
    <property type="term" value="C:membrane"/>
    <property type="evidence" value="ECO:0007669"/>
    <property type="project" value="UniProtKB-SubCell"/>
</dbReference>
<protein>
    <submittedName>
        <fullName evidence="8">Uu.00g035770.m01.CDS01</fullName>
    </submittedName>
</protein>
<keyword evidence="4 6" id="KW-0472">Membrane</keyword>
<feature type="region of interest" description="Disordered" evidence="5">
    <location>
        <begin position="188"/>
        <end position="265"/>
    </location>
</feature>
<evidence type="ECO:0000256" key="5">
    <source>
        <dbReference type="SAM" id="MobiDB-lite"/>
    </source>
</evidence>
<keyword evidence="9" id="KW-1185">Reference proteome</keyword>
<feature type="domain" description="MARVEL" evidence="7">
    <location>
        <begin position="24"/>
        <end position="161"/>
    </location>
</feature>
<name>A0AAI8V961_9PEZI</name>
<evidence type="ECO:0000313" key="8">
    <source>
        <dbReference type="EMBL" id="CAJ2500724.1"/>
    </source>
</evidence>
<organism evidence="8 9">
    <name type="scientific">Anthostomella pinea</name>
    <dbReference type="NCBI Taxonomy" id="933095"/>
    <lineage>
        <taxon>Eukaryota</taxon>
        <taxon>Fungi</taxon>
        <taxon>Dikarya</taxon>
        <taxon>Ascomycota</taxon>
        <taxon>Pezizomycotina</taxon>
        <taxon>Sordariomycetes</taxon>
        <taxon>Xylariomycetidae</taxon>
        <taxon>Xylariales</taxon>
        <taxon>Xylariaceae</taxon>
        <taxon>Anthostomella</taxon>
    </lineage>
</organism>
<evidence type="ECO:0000256" key="1">
    <source>
        <dbReference type="ARBA" id="ARBA00004141"/>
    </source>
</evidence>
<dbReference type="PANTHER" id="PTHR37451">
    <property type="entry name" value="MARVEL DOMAIN"/>
    <property type="match status" value="1"/>
</dbReference>
<dbReference type="PANTHER" id="PTHR37451:SF4">
    <property type="entry name" value="MARVEL DOMAIN-CONTAINING PROTEIN"/>
    <property type="match status" value="1"/>
</dbReference>
<evidence type="ECO:0000256" key="2">
    <source>
        <dbReference type="ARBA" id="ARBA00022692"/>
    </source>
</evidence>
<feature type="compositionally biased region" description="Polar residues" evidence="5">
    <location>
        <begin position="210"/>
        <end position="224"/>
    </location>
</feature>
<evidence type="ECO:0000259" key="7">
    <source>
        <dbReference type="Pfam" id="PF01284"/>
    </source>
</evidence>
<evidence type="ECO:0000256" key="3">
    <source>
        <dbReference type="ARBA" id="ARBA00022989"/>
    </source>
</evidence>
<evidence type="ECO:0000313" key="9">
    <source>
        <dbReference type="Proteomes" id="UP001295740"/>
    </source>
</evidence>
<feature type="transmembrane region" description="Helical" evidence="6">
    <location>
        <begin position="137"/>
        <end position="162"/>
    </location>
</feature>
<proteinExistence type="predicted"/>
<accession>A0AAI8V961</accession>